<reference evidence="1 2" key="1">
    <citation type="journal article" date="2010" name="Nature">
        <title>The genome of a songbird.</title>
        <authorList>
            <person name="Warren W.C."/>
            <person name="Clayton D.F."/>
            <person name="Ellegren H."/>
            <person name="Arnold A.P."/>
            <person name="Hillier L.W."/>
            <person name="Kunstner A."/>
            <person name="Searle S."/>
            <person name="White S."/>
            <person name="Vilella A.J."/>
            <person name="Fairley S."/>
            <person name="Heger A."/>
            <person name="Kong L."/>
            <person name="Ponting C.P."/>
            <person name="Jarvis E.D."/>
            <person name="Mello C.V."/>
            <person name="Minx P."/>
            <person name="Lovell P."/>
            <person name="Velho T.A."/>
            <person name="Ferris M."/>
            <person name="Balakrishnan C.N."/>
            <person name="Sinha S."/>
            <person name="Blatti C."/>
            <person name="London S.E."/>
            <person name="Li Y."/>
            <person name="Lin Y.C."/>
            <person name="George J."/>
            <person name="Sweedler J."/>
            <person name="Southey B."/>
            <person name="Gunaratne P."/>
            <person name="Watson M."/>
            <person name="Nam K."/>
            <person name="Backstrom N."/>
            <person name="Smeds L."/>
            <person name="Nabholz B."/>
            <person name="Itoh Y."/>
            <person name="Whitney O."/>
            <person name="Pfenning A.R."/>
            <person name="Howard J."/>
            <person name="Volker M."/>
            <person name="Skinner B.M."/>
            <person name="Griffin D.K."/>
            <person name="Ye L."/>
            <person name="McLaren W.M."/>
            <person name="Flicek P."/>
            <person name="Quesada V."/>
            <person name="Velasco G."/>
            <person name="Lopez-Otin C."/>
            <person name="Puente X.S."/>
            <person name="Olender T."/>
            <person name="Lancet D."/>
            <person name="Smit A.F."/>
            <person name="Hubley R."/>
            <person name="Konkel M.K."/>
            <person name="Walker J.A."/>
            <person name="Batzer M.A."/>
            <person name="Gu W."/>
            <person name="Pollock D.D."/>
            <person name="Chen L."/>
            <person name="Cheng Z."/>
            <person name="Eichler E.E."/>
            <person name="Stapley J."/>
            <person name="Slate J."/>
            <person name="Ekblom R."/>
            <person name="Birkhead T."/>
            <person name="Burke T."/>
            <person name="Burt D."/>
            <person name="Scharff C."/>
            <person name="Adam I."/>
            <person name="Richard H."/>
            <person name="Sultan M."/>
            <person name="Soldatov A."/>
            <person name="Lehrach H."/>
            <person name="Edwards S.V."/>
            <person name="Yang S.P."/>
            <person name="Li X."/>
            <person name="Graves T."/>
            <person name="Fulton L."/>
            <person name="Nelson J."/>
            <person name="Chinwalla A."/>
            <person name="Hou S."/>
            <person name="Mardis E.R."/>
            <person name="Wilson R.K."/>
        </authorList>
    </citation>
    <scope>NUCLEOTIDE SEQUENCE [LARGE SCALE GENOMIC DNA]</scope>
</reference>
<accession>A0A674GG73</accession>
<evidence type="ECO:0000313" key="1">
    <source>
        <dbReference type="Ensembl" id="ENSTGUP00000021824.1"/>
    </source>
</evidence>
<sequence length="83" mass="9847">SVTVIMAFIFHSHIRIPQKRESERDLPFQSFSQTSDVGVIIKQNSTNLQKRKLPIQEQLENFSEQHWNPKYYTNLEDKQGQKD</sequence>
<dbReference type="AlphaFoldDB" id="A0A674GG73"/>
<reference evidence="1" key="3">
    <citation type="submission" date="2025-09" db="UniProtKB">
        <authorList>
            <consortium name="Ensembl"/>
        </authorList>
    </citation>
    <scope>IDENTIFICATION</scope>
</reference>
<protein>
    <submittedName>
        <fullName evidence="1">Uncharacterized protein</fullName>
    </submittedName>
</protein>
<dbReference type="InParanoid" id="A0A674GG73"/>
<dbReference type="Ensembl" id="ENSTGUT00000023810.1">
    <property type="protein sequence ID" value="ENSTGUP00000021824.1"/>
    <property type="gene ID" value="ENSTGUG00000019932.1"/>
</dbReference>
<proteinExistence type="predicted"/>
<reference evidence="1" key="2">
    <citation type="submission" date="2025-08" db="UniProtKB">
        <authorList>
            <consortium name="Ensembl"/>
        </authorList>
    </citation>
    <scope>IDENTIFICATION</scope>
</reference>
<dbReference type="Proteomes" id="UP000007754">
    <property type="component" value="Chromosome 5"/>
</dbReference>
<keyword evidence="2" id="KW-1185">Reference proteome</keyword>
<organism evidence="1 2">
    <name type="scientific">Taeniopygia guttata</name>
    <name type="common">Zebra finch</name>
    <name type="synonym">Poephila guttata</name>
    <dbReference type="NCBI Taxonomy" id="59729"/>
    <lineage>
        <taxon>Eukaryota</taxon>
        <taxon>Metazoa</taxon>
        <taxon>Chordata</taxon>
        <taxon>Craniata</taxon>
        <taxon>Vertebrata</taxon>
        <taxon>Euteleostomi</taxon>
        <taxon>Archelosauria</taxon>
        <taxon>Archosauria</taxon>
        <taxon>Dinosauria</taxon>
        <taxon>Saurischia</taxon>
        <taxon>Theropoda</taxon>
        <taxon>Coelurosauria</taxon>
        <taxon>Aves</taxon>
        <taxon>Neognathae</taxon>
        <taxon>Neoaves</taxon>
        <taxon>Telluraves</taxon>
        <taxon>Australaves</taxon>
        <taxon>Passeriformes</taxon>
        <taxon>Passeroidea</taxon>
        <taxon>Estrildidae</taxon>
        <taxon>Estrildinae</taxon>
        <taxon>Taeniopygia</taxon>
    </lineage>
</organism>
<name>A0A674GG73_TAEGU</name>
<evidence type="ECO:0000313" key="2">
    <source>
        <dbReference type="Proteomes" id="UP000007754"/>
    </source>
</evidence>